<name>A0A5B0QTB7_PUCGR</name>
<reference evidence="1 2" key="1">
    <citation type="submission" date="2019-05" db="EMBL/GenBank/DDBJ databases">
        <title>Emergence of the Ug99 lineage of the wheat stem rust pathogen through somatic hybridization.</title>
        <authorList>
            <person name="Li F."/>
            <person name="Upadhyaya N.M."/>
            <person name="Sperschneider J."/>
            <person name="Matny O."/>
            <person name="Nguyen-Phuc H."/>
            <person name="Mago R."/>
            <person name="Raley C."/>
            <person name="Miller M.E."/>
            <person name="Silverstein K.A.T."/>
            <person name="Henningsen E."/>
            <person name="Hirsch C.D."/>
            <person name="Visser B."/>
            <person name="Pretorius Z.A."/>
            <person name="Steffenson B.J."/>
            <person name="Schwessinger B."/>
            <person name="Dodds P.N."/>
            <person name="Figueroa M."/>
        </authorList>
    </citation>
    <scope>NUCLEOTIDE SEQUENCE [LARGE SCALE GENOMIC DNA]</scope>
    <source>
        <strain evidence="1">21-0</strain>
    </source>
</reference>
<keyword evidence="2" id="KW-1185">Reference proteome</keyword>
<dbReference type="Proteomes" id="UP000324748">
    <property type="component" value="Unassembled WGS sequence"/>
</dbReference>
<protein>
    <submittedName>
        <fullName evidence="1">Uncharacterized protein</fullName>
    </submittedName>
</protein>
<accession>A0A5B0QTB7</accession>
<dbReference type="AlphaFoldDB" id="A0A5B0QTB7"/>
<sequence length="90" mass="10070">MSDIEGILLRLGPSVTRGHSHINFEDLADIKCSYCLWELAGNLPLGNFAVAIEIYSKLKTGKPSEAGDRSETVKQYDLRWYPGTKQVGWL</sequence>
<organism evidence="1 2">
    <name type="scientific">Puccinia graminis f. sp. tritici</name>
    <dbReference type="NCBI Taxonomy" id="56615"/>
    <lineage>
        <taxon>Eukaryota</taxon>
        <taxon>Fungi</taxon>
        <taxon>Dikarya</taxon>
        <taxon>Basidiomycota</taxon>
        <taxon>Pucciniomycotina</taxon>
        <taxon>Pucciniomycetes</taxon>
        <taxon>Pucciniales</taxon>
        <taxon>Pucciniaceae</taxon>
        <taxon>Puccinia</taxon>
    </lineage>
</organism>
<evidence type="ECO:0000313" key="1">
    <source>
        <dbReference type="EMBL" id="KAA1116135.1"/>
    </source>
</evidence>
<proteinExistence type="predicted"/>
<gene>
    <name evidence="1" type="ORF">PGT21_001925</name>
</gene>
<evidence type="ECO:0000313" key="2">
    <source>
        <dbReference type="Proteomes" id="UP000324748"/>
    </source>
</evidence>
<comment type="caution">
    <text evidence="1">The sequence shown here is derived from an EMBL/GenBank/DDBJ whole genome shotgun (WGS) entry which is preliminary data.</text>
</comment>
<dbReference type="EMBL" id="VSWC01000003">
    <property type="protein sequence ID" value="KAA1116135.1"/>
    <property type="molecule type" value="Genomic_DNA"/>
</dbReference>